<reference evidence="2" key="1">
    <citation type="submission" date="2006-02" db="EMBL/GenBank/DDBJ databases">
        <title>Complete sequence of plasmid 1 of Rhodoferax ferrireducens DSM 15236.</title>
        <authorList>
            <person name="Copeland A."/>
            <person name="Lucas S."/>
            <person name="Lapidus A."/>
            <person name="Barry K."/>
            <person name="Detter J.C."/>
            <person name="Glavina del Rio T."/>
            <person name="Hammon N."/>
            <person name="Israni S."/>
            <person name="Pitluck S."/>
            <person name="Brettin T."/>
            <person name="Bruce D."/>
            <person name="Han C."/>
            <person name="Tapia R."/>
            <person name="Gilna P."/>
            <person name="Kiss H."/>
            <person name="Schmutz J."/>
            <person name="Larimer F."/>
            <person name="Land M."/>
            <person name="Kyrpides N."/>
            <person name="Ivanova N."/>
            <person name="Richardson P."/>
        </authorList>
    </citation>
    <scope>NUCLEOTIDE SEQUENCE [LARGE SCALE GENOMIC DNA]</scope>
    <source>
        <strain evidence="2">ATCC BAA-621 / DSM 15236 / T118</strain>
        <plasmid evidence="2">Plasmid pDSM15236</plasmid>
    </source>
</reference>
<keyword evidence="1" id="KW-0614">Plasmid</keyword>
<accession>Q21Q51</accession>
<proteinExistence type="predicted"/>
<dbReference type="EMBL" id="CP000268">
    <property type="protein sequence ID" value="ABD72094.1"/>
    <property type="molecule type" value="Genomic_DNA"/>
</dbReference>
<dbReference type="KEGG" id="rfr:Rfer_4408"/>
<gene>
    <name evidence="1" type="ordered locus">Rfer_4408</name>
</gene>
<keyword evidence="2" id="KW-1185">Reference proteome</keyword>
<protein>
    <submittedName>
        <fullName evidence="1">Uncharacterized protein</fullName>
    </submittedName>
</protein>
<geneLocation type="plasmid" evidence="2">
    <name>pDSM15236</name>
</geneLocation>
<name>Q21Q51_ALBFT</name>
<dbReference type="NCBIfam" id="TIGR03742">
    <property type="entry name" value="PRTRC_F"/>
    <property type="match status" value="1"/>
</dbReference>
<sequence length="349" mass="38829">MTAAVSTLCLPRISKGVPCIVTGESEGGSLVASLFAEREALGLPTIYPDSKVHRDIDEVVLKNLYELGYKPNGYSERYIKIQMSAICEPYEFEDGTELLSSYVVSPADCVINLHEPIMSLEQSSPGLGETVMYWIKAITDKQCIPGFVTGETLFEMFSCYRLEDAQTDEEAMELLLQNGYGKEDAETYLPSVIKASLGGEIFINPQQKIKARQLRKQLDQAGFKGAARLVQLLKKELPAKFAQARDALFKGPPHFWQAYSFDVLLVGGDQPMDAITEFIDQMDNDRSNNGESDDLLFVQRAELNTNPDGSLAEHHLDGLLVLANIFNAWTGIEEVISLLLDHVKDRKTH</sequence>
<dbReference type="HOGENOM" id="CLU_794266_0_0_4"/>
<dbReference type="RefSeq" id="WP_011458645.1">
    <property type="nucleotide sequence ID" value="NC_007901.1"/>
</dbReference>
<dbReference type="InterPro" id="IPR022283">
    <property type="entry name" value="PRTRC_protein-F"/>
</dbReference>
<dbReference type="Proteomes" id="UP000008332">
    <property type="component" value="Plasmid unnamed1"/>
</dbReference>
<dbReference type="AlphaFoldDB" id="Q21Q51"/>
<organism evidence="1 2">
    <name type="scientific">Albidiferax ferrireducens (strain ATCC BAA-621 / DSM 15236 / T118)</name>
    <name type="common">Rhodoferax ferrireducens</name>
    <dbReference type="NCBI Taxonomy" id="338969"/>
    <lineage>
        <taxon>Bacteria</taxon>
        <taxon>Pseudomonadati</taxon>
        <taxon>Pseudomonadota</taxon>
        <taxon>Betaproteobacteria</taxon>
        <taxon>Burkholderiales</taxon>
        <taxon>Comamonadaceae</taxon>
        <taxon>Rhodoferax</taxon>
    </lineage>
</organism>
<evidence type="ECO:0000313" key="2">
    <source>
        <dbReference type="Proteomes" id="UP000008332"/>
    </source>
</evidence>
<evidence type="ECO:0000313" key="1">
    <source>
        <dbReference type="EMBL" id="ABD72094.1"/>
    </source>
</evidence>